<dbReference type="RefSeq" id="WP_125091234.1">
    <property type="nucleotide sequence ID" value="NZ_RSAA01000015.1"/>
</dbReference>
<name>A0A3R8Q8J1_9PSEU</name>
<dbReference type="EMBL" id="RSAA01000015">
    <property type="protein sequence ID" value="RRO15436.1"/>
    <property type="molecule type" value="Genomic_DNA"/>
</dbReference>
<organism evidence="1 2">
    <name type="scientific">Saccharopolyspora rhizosphaerae</name>
    <dbReference type="NCBI Taxonomy" id="2492662"/>
    <lineage>
        <taxon>Bacteria</taxon>
        <taxon>Bacillati</taxon>
        <taxon>Actinomycetota</taxon>
        <taxon>Actinomycetes</taxon>
        <taxon>Pseudonocardiales</taxon>
        <taxon>Pseudonocardiaceae</taxon>
        <taxon>Saccharopolyspora</taxon>
    </lineage>
</organism>
<evidence type="ECO:0000313" key="2">
    <source>
        <dbReference type="Proteomes" id="UP000274515"/>
    </source>
</evidence>
<comment type="caution">
    <text evidence="1">The sequence shown here is derived from an EMBL/GenBank/DDBJ whole genome shotgun (WGS) entry which is preliminary data.</text>
</comment>
<dbReference type="AlphaFoldDB" id="A0A3R8Q8J1"/>
<gene>
    <name evidence="1" type="ORF">EIL87_15340</name>
</gene>
<dbReference type="InterPro" id="IPR025591">
    <property type="entry name" value="RloB"/>
</dbReference>
<accession>A0A3R8Q8J1</accession>
<dbReference type="Pfam" id="PF13707">
    <property type="entry name" value="RloB"/>
    <property type="match status" value="1"/>
</dbReference>
<evidence type="ECO:0000313" key="1">
    <source>
        <dbReference type="EMBL" id="RRO15436.1"/>
    </source>
</evidence>
<dbReference type="Proteomes" id="UP000274515">
    <property type="component" value="Unassembled WGS sequence"/>
</dbReference>
<protein>
    <submittedName>
        <fullName evidence="1">RloB domain-containing protein</fullName>
    </submittedName>
</protein>
<sequence length="157" mass="18071">MLPVHFRYSSYETLPNAIELAQRMKFNIAISNPCFEMWLLFHFEACSRYMTRGQLREKLRKHGFDGKSIPRSFPFKDAPLASSRAPRFKGDCPENPGSGVYLLSDYLHSEREADESWSVRIILRVGVLLLCRRTTARRPTVNWKAAICAGIVSRSRC</sequence>
<keyword evidence="2" id="KW-1185">Reference proteome</keyword>
<dbReference type="OrthoDB" id="9796523at2"/>
<reference evidence="1 2" key="1">
    <citation type="submission" date="2018-11" db="EMBL/GenBank/DDBJ databases">
        <title>Saccharopolyspora rhizosphaerae sp. nov., an actinomycete isolated from rhizosphere soil in Thailand.</title>
        <authorList>
            <person name="Intra B."/>
            <person name="Euanorasetr J."/>
            <person name="Take A."/>
            <person name="Inahashi Y."/>
            <person name="Mori M."/>
            <person name="Panbangred W."/>
            <person name="Matsumoto A."/>
        </authorList>
    </citation>
    <scope>NUCLEOTIDE SEQUENCE [LARGE SCALE GENOMIC DNA]</scope>
    <source>
        <strain evidence="1 2">H219</strain>
    </source>
</reference>
<proteinExistence type="predicted"/>